<geneLocation type="mitochondrion" evidence="2"/>
<feature type="region of interest" description="Disordered" evidence="1">
    <location>
        <begin position="25"/>
        <end position="60"/>
    </location>
</feature>
<feature type="compositionally biased region" description="Low complexity" evidence="1">
    <location>
        <begin position="213"/>
        <end position="223"/>
    </location>
</feature>
<organism evidence="2 3">
    <name type="scientific">Plasmodiophora brassicae</name>
    <name type="common">Clubroot disease agent</name>
    <dbReference type="NCBI Taxonomy" id="37360"/>
    <lineage>
        <taxon>Eukaryota</taxon>
        <taxon>Sar</taxon>
        <taxon>Rhizaria</taxon>
        <taxon>Endomyxa</taxon>
        <taxon>Phytomyxea</taxon>
        <taxon>Plasmodiophorida</taxon>
        <taxon>Plasmodiophoridae</taxon>
        <taxon>Plasmodiophora</taxon>
    </lineage>
</organism>
<evidence type="ECO:0000256" key="1">
    <source>
        <dbReference type="SAM" id="MobiDB-lite"/>
    </source>
</evidence>
<accession>A0A3P3XYE0</accession>
<proteinExistence type="predicted"/>
<dbReference type="Proteomes" id="UP000290189">
    <property type="component" value="Unassembled WGS sequence"/>
</dbReference>
<feature type="compositionally biased region" description="Low complexity" evidence="1">
    <location>
        <begin position="256"/>
        <end position="269"/>
    </location>
</feature>
<protein>
    <submittedName>
        <fullName evidence="2">Uncharacterized protein</fullName>
    </submittedName>
</protein>
<evidence type="ECO:0000313" key="2">
    <source>
        <dbReference type="EMBL" id="SPQ92956.1"/>
    </source>
</evidence>
<gene>
    <name evidence="2" type="ORF">PLBR_LOCUS171</name>
</gene>
<feature type="compositionally biased region" description="Polar residues" evidence="1">
    <location>
        <begin position="51"/>
        <end position="60"/>
    </location>
</feature>
<keyword evidence="2" id="KW-0496">Mitochondrion</keyword>
<evidence type="ECO:0000313" key="3">
    <source>
        <dbReference type="Proteomes" id="UP000290189"/>
    </source>
</evidence>
<name>A0A3P3XYE0_PLABS</name>
<feature type="compositionally biased region" description="Polar residues" evidence="1">
    <location>
        <begin position="224"/>
        <end position="233"/>
    </location>
</feature>
<dbReference type="AlphaFoldDB" id="A0A3P3XYE0"/>
<feature type="region of interest" description="Disordered" evidence="1">
    <location>
        <begin position="212"/>
        <end position="276"/>
    </location>
</feature>
<reference evidence="2 3" key="1">
    <citation type="submission" date="2018-03" db="EMBL/GenBank/DDBJ databases">
        <authorList>
            <person name="Fogelqvist J."/>
        </authorList>
    </citation>
    <scope>NUCLEOTIDE SEQUENCE [LARGE SCALE GENOMIC DNA]</scope>
</reference>
<feature type="compositionally biased region" description="Low complexity" evidence="1">
    <location>
        <begin position="34"/>
        <end position="50"/>
    </location>
</feature>
<sequence>MNKAGRGDKGSPWIDRVGCGSQSDIPLYGRSYAQSSSQGGQQDTGFSFSQPKTYSQDSSAMLTAQSVTSKTQPYMTTTNKALPGSFLTTIGRYMDAPKAFASALSRTNSNRTPDGPQTEPSLMVQTMTTLSEVKSRLNEIATSVHVAVEEIRNQTSTMPARSSEEFEKRIMSAIDDSNLRTQNALQGFVSDAVRQVDHMISTFQSEILDTIESRSSSAHPSPSTQDACVQTDSPRSRKRRSLSCLDLLQDGSIFNSDSSTSPRRSLPPSIARCDQQ</sequence>
<dbReference type="EMBL" id="OVEO01000001">
    <property type="protein sequence ID" value="SPQ92956.1"/>
    <property type="molecule type" value="Genomic_DNA"/>
</dbReference>